<evidence type="ECO:0000256" key="2">
    <source>
        <dbReference type="ARBA" id="ARBA00012438"/>
    </source>
</evidence>
<dbReference type="Gene3D" id="1.10.287.130">
    <property type="match status" value="1"/>
</dbReference>
<feature type="domain" description="PAC" evidence="9">
    <location>
        <begin position="592"/>
        <end position="644"/>
    </location>
</feature>
<dbReference type="InterPro" id="IPR013656">
    <property type="entry name" value="PAS_4"/>
</dbReference>
<dbReference type="SMART" id="SM00086">
    <property type="entry name" value="PAC"/>
    <property type="match status" value="3"/>
</dbReference>
<evidence type="ECO:0000259" key="7">
    <source>
        <dbReference type="PROSITE" id="PS50109"/>
    </source>
</evidence>
<name>A0ABV8NJH1_9SPHI</name>
<dbReference type="CDD" id="cd00082">
    <property type="entry name" value="HisKA"/>
    <property type="match status" value="1"/>
</dbReference>
<evidence type="ECO:0000259" key="8">
    <source>
        <dbReference type="PROSITE" id="PS50112"/>
    </source>
</evidence>
<dbReference type="InterPro" id="IPR052162">
    <property type="entry name" value="Sensor_kinase/Photoreceptor"/>
</dbReference>
<dbReference type="EC" id="2.7.13.3" evidence="2"/>
<evidence type="ECO:0000259" key="9">
    <source>
        <dbReference type="PROSITE" id="PS50113"/>
    </source>
</evidence>
<keyword evidence="11" id="KW-1185">Reference proteome</keyword>
<dbReference type="InterPro" id="IPR036890">
    <property type="entry name" value="HATPase_C_sf"/>
</dbReference>
<dbReference type="PROSITE" id="PS50112">
    <property type="entry name" value="PAS"/>
    <property type="match status" value="1"/>
</dbReference>
<evidence type="ECO:0000256" key="3">
    <source>
        <dbReference type="ARBA" id="ARBA00022553"/>
    </source>
</evidence>
<dbReference type="InterPro" id="IPR001610">
    <property type="entry name" value="PAC"/>
</dbReference>
<feature type="domain" description="PAC" evidence="9">
    <location>
        <begin position="287"/>
        <end position="341"/>
    </location>
</feature>
<dbReference type="InterPro" id="IPR036097">
    <property type="entry name" value="HisK_dim/P_sf"/>
</dbReference>
<feature type="coiled-coil region" evidence="6">
    <location>
        <begin position="60"/>
        <end position="111"/>
    </location>
</feature>
<dbReference type="SUPFAM" id="SSF55874">
    <property type="entry name" value="ATPase domain of HSP90 chaperone/DNA topoisomerase II/histidine kinase"/>
    <property type="match status" value="1"/>
</dbReference>
<dbReference type="PROSITE" id="PS50113">
    <property type="entry name" value="PAC"/>
    <property type="match status" value="2"/>
</dbReference>
<dbReference type="InterPro" id="IPR035965">
    <property type="entry name" value="PAS-like_dom_sf"/>
</dbReference>
<keyword evidence="4" id="KW-0808">Transferase</keyword>
<feature type="coiled-coil region" evidence="6">
    <location>
        <begin position="329"/>
        <end position="380"/>
    </location>
</feature>
<gene>
    <name evidence="10" type="ORF">ACFOUY_03610</name>
</gene>
<evidence type="ECO:0000256" key="1">
    <source>
        <dbReference type="ARBA" id="ARBA00000085"/>
    </source>
</evidence>
<dbReference type="Pfam" id="PF08448">
    <property type="entry name" value="PAS_4"/>
    <property type="match status" value="1"/>
</dbReference>
<dbReference type="SMART" id="SM00091">
    <property type="entry name" value="PAS"/>
    <property type="match status" value="4"/>
</dbReference>
<dbReference type="Pfam" id="PF13426">
    <property type="entry name" value="PAS_9"/>
    <property type="match status" value="1"/>
</dbReference>
<dbReference type="NCBIfam" id="TIGR00229">
    <property type="entry name" value="sensory_box"/>
    <property type="match status" value="1"/>
</dbReference>
<dbReference type="SMART" id="SM00387">
    <property type="entry name" value="HATPase_c"/>
    <property type="match status" value="1"/>
</dbReference>
<protein>
    <recommendedName>
        <fullName evidence="2">histidine kinase</fullName>
        <ecNumber evidence="2">2.7.13.3</ecNumber>
    </recommendedName>
</protein>
<dbReference type="Proteomes" id="UP001595792">
    <property type="component" value="Unassembled WGS sequence"/>
</dbReference>
<keyword evidence="5" id="KW-0418">Kinase</keyword>
<keyword evidence="6" id="KW-0175">Coiled coil</keyword>
<dbReference type="SUPFAM" id="SSF55785">
    <property type="entry name" value="PYP-like sensor domain (PAS domain)"/>
    <property type="match status" value="3"/>
</dbReference>
<evidence type="ECO:0000256" key="4">
    <source>
        <dbReference type="ARBA" id="ARBA00022679"/>
    </source>
</evidence>
<dbReference type="EMBL" id="JBHSBY010000022">
    <property type="protein sequence ID" value="MFC4195777.1"/>
    <property type="molecule type" value="Genomic_DNA"/>
</dbReference>
<dbReference type="InterPro" id="IPR000700">
    <property type="entry name" value="PAS-assoc_C"/>
</dbReference>
<dbReference type="Pfam" id="PF08447">
    <property type="entry name" value="PAS_3"/>
    <property type="match status" value="1"/>
</dbReference>
<dbReference type="Pfam" id="PF02518">
    <property type="entry name" value="HATPase_c"/>
    <property type="match status" value="1"/>
</dbReference>
<dbReference type="PROSITE" id="PS50109">
    <property type="entry name" value="HIS_KIN"/>
    <property type="match status" value="1"/>
</dbReference>
<evidence type="ECO:0000256" key="5">
    <source>
        <dbReference type="ARBA" id="ARBA00022777"/>
    </source>
</evidence>
<dbReference type="InterPro" id="IPR004358">
    <property type="entry name" value="Sig_transdc_His_kin-like_C"/>
</dbReference>
<comment type="caution">
    <text evidence="10">The sequence shown here is derived from an EMBL/GenBank/DDBJ whole genome shotgun (WGS) entry which is preliminary data.</text>
</comment>
<dbReference type="Gene3D" id="3.30.565.10">
    <property type="entry name" value="Histidine kinase-like ATPase, C-terminal domain"/>
    <property type="match status" value="1"/>
</dbReference>
<feature type="domain" description="Histidine kinase" evidence="7">
    <location>
        <begin position="648"/>
        <end position="863"/>
    </location>
</feature>
<accession>A0ABV8NJH1</accession>
<dbReference type="InterPro" id="IPR013655">
    <property type="entry name" value="PAS_fold_3"/>
</dbReference>
<comment type="catalytic activity">
    <reaction evidence="1">
        <text>ATP + protein L-histidine = ADP + protein N-phospho-L-histidine.</text>
        <dbReference type="EC" id="2.7.13.3"/>
    </reaction>
</comment>
<feature type="coiled-coil region" evidence="6">
    <location>
        <begin position="147"/>
        <end position="199"/>
    </location>
</feature>
<dbReference type="PANTHER" id="PTHR43304">
    <property type="entry name" value="PHYTOCHROME-LIKE PROTEIN CPH1"/>
    <property type="match status" value="1"/>
</dbReference>
<evidence type="ECO:0000313" key="11">
    <source>
        <dbReference type="Proteomes" id="UP001595792"/>
    </source>
</evidence>
<dbReference type="Pfam" id="PF00512">
    <property type="entry name" value="HisKA"/>
    <property type="match status" value="1"/>
</dbReference>
<dbReference type="Gene3D" id="3.30.450.20">
    <property type="entry name" value="PAS domain"/>
    <property type="match status" value="4"/>
</dbReference>
<reference evidence="11" key="1">
    <citation type="journal article" date="2019" name="Int. J. Syst. Evol. Microbiol.">
        <title>The Global Catalogue of Microorganisms (GCM) 10K type strain sequencing project: providing services to taxonomists for standard genome sequencing and annotation.</title>
        <authorList>
            <consortium name="The Broad Institute Genomics Platform"/>
            <consortium name="The Broad Institute Genome Sequencing Center for Infectious Disease"/>
            <person name="Wu L."/>
            <person name="Ma J."/>
        </authorList>
    </citation>
    <scope>NUCLEOTIDE SEQUENCE [LARGE SCALE GENOMIC DNA]</scope>
    <source>
        <strain evidence="11">CCM 8689</strain>
    </source>
</reference>
<feature type="domain" description="PAS" evidence="8">
    <location>
        <begin position="519"/>
        <end position="589"/>
    </location>
</feature>
<organism evidence="10 11">
    <name type="scientific">Pedobacter jamesrossensis</name>
    <dbReference type="NCBI Taxonomy" id="1908238"/>
    <lineage>
        <taxon>Bacteria</taxon>
        <taxon>Pseudomonadati</taxon>
        <taxon>Bacteroidota</taxon>
        <taxon>Sphingobacteriia</taxon>
        <taxon>Sphingobacteriales</taxon>
        <taxon>Sphingobacteriaceae</taxon>
        <taxon>Pedobacter</taxon>
    </lineage>
</organism>
<dbReference type="SUPFAM" id="SSF47384">
    <property type="entry name" value="Homodimeric domain of signal transducing histidine kinase"/>
    <property type="match status" value="1"/>
</dbReference>
<dbReference type="CDD" id="cd00130">
    <property type="entry name" value="PAS"/>
    <property type="match status" value="1"/>
</dbReference>
<evidence type="ECO:0000256" key="6">
    <source>
        <dbReference type="SAM" id="Coils"/>
    </source>
</evidence>
<dbReference type="SMART" id="SM00388">
    <property type="entry name" value="HisKA"/>
    <property type="match status" value="1"/>
</dbReference>
<dbReference type="PANTHER" id="PTHR43304:SF1">
    <property type="entry name" value="PAC DOMAIN-CONTAINING PROTEIN"/>
    <property type="match status" value="1"/>
</dbReference>
<dbReference type="InterPro" id="IPR005467">
    <property type="entry name" value="His_kinase_dom"/>
</dbReference>
<dbReference type="InterPro" id="IPR003594">
    <property type="entry name" value="HATPase_dom"/>
</dbReference>
<dbReference type="InterPro" id="IPR000014">
    <property type="entry name" value="PAS"/>
</dbReference>
<keyword evidence="3" id="KW-0597">Phosphoprotein</keyword>
<sequence length="863" mass="97534">MNFLDSPLFKTLFEDDVPRVILEANVPDYTIVIYNEAYKQATYTTEIDIKGKTVWEAFPKDELNKKTEILEQKLAQACLENKSSIISSFRYDLKKNEKNQTEATLWQLEIEPISESGEKVNYLLLKTINISEHANNEIKIGNYIEREQVLNNQLAQTHEELAASNEELQVNLEDLLTTNEALNQSRAELQLLNSDLESRISQRTKDVESSRHLLQNIVSTANIAMTLLKGEDLIIELPNPKMLQIWQRELIDVDGKKIIDVFPELKEQQFPTLLADVFRTGKRIAMPEVPVDISYPNGELKLIYVDFSYDPIFDKDGKVEYILASVHDITQQVENFKQLEESKSELQATTEELAASNEELSATNEELAATNEELQETQESLFIRNHELSETEESLKLALASGNLGIYSIEPGTGNFEISLKAREFYGLPLEGKVSWKDIIDTVVPKYLPIIEEARIKALATHKPFDVQYPIIQGSTKAIKWMRVVGKSIPATTLKPARFLGVIIDITEEIEHRLAIEESEARFRSMAEATDVFIAEGDATSNATYFNGSWVNATGRSMKDLLEFGWTDLIHPEDKDRYINIYLSAFEKKNPFTSEFRLLNKKGEYIWLLANGTPRFHTDGTFIGYISTAVDISELKKDELRKNDFIGMVSHELKTPLTAISGFVQVLQSRAKKNDDNYALLALNRAYNQVKKMTTMINGFLNVSRLESGKLLIEKSNSQLDELLKELIDESDIVQFSHEIVLSIKEPIAVFADRDKIGSVISNLLSNAVKYSAANTRIDVTCEVIPGNKALVTVKDKGIGIDPEDIEKLFDRYYRVGKHHTVSGFGIGLYLSAEIVERHNGKIGVKSQAGEGSAFYFEIPVGN</sequence>
<evidence type="ECO:0000313" key="10">
    <source>
        <dbReference type="EMBL" id="MFC4195777.1"/>
    </source>
</evidence>
<proteinExistence type="predicted"/>
<dbReference type="RefSeq" id="WP_378959092.1">
    <property type="nucleotide sequence ID" value="NZ_JBHRXC010000001.1"/>
</dbReference>
<dbReference type="InterPro" id="IPR003661">
    <property type="entry name" value="HisK_dim/P_dom"/>
</dbReference>
<dbReference type="PRINTS" id="PR00344">
    <property type="entry name" value="BCTRLSENSOR"/>
</dbReference>